<evidence type="ECO:0000256" key="3">
    <source>
        <dbReference type="ARBA" id="ARBA00022519"/>
    </source>
</evidence>
<keyword evidence="2" id="KW-1003">Cell membrane</keyword>
<dbReference type="PANTHER" id="PTHR30606:SF10">
    <property type="entry name" value="PHOSPHATIDYLINOSITOL MANNOSIDE ACYLTRANSFERASE"/>
    <property type="match status" value="1"/>
</dbReference>
<dbReference type="GO" id="GO:0016746">
    <property type="term" value="F:acyltransferase activity"/>
    <property type="evidence" value="ECO:0007669"/>
    <property type="project" value="UniProtKB-KW"/>
</dbReference>
<reference evidence="9" key="1">
    <citation type="journal article" date="2019" name="Int. J. Syst. Evol. Microbiol.">
        <title>The Global Catalogue of Microorganisms (GCM) 10K type strain sequencing project: providing services to taxonomists for standard genome sequencing and annotation.</title>
        <authorList>
            <consortium name="The Broad Institute Genomics Platform"/>
            <consortium name="The Broad Institute Genome Sequencing Center for Infectious Disease"/>
            <person name="Wu L."/>
            <person name="Ma J."/>
        </authorList>
    </citation>
    <scope>NUCLEOTIDE SEQUENCE [LARGE SCALE GENOMIC DNA]</scope>
    <source>
        <strain evidence="9">LMG 29894</strain>
    </source>
</reference>
<evidence type="ECO:0000313" key="9">
    <source>
        <dbReference type="Proteomes" id="UP001595791"/>
    </source>
</evidence>
<evidence type="ECO:0000256" key="1">
    <source>
        <dbReference type="ARBA" id="ARBA00004533"/>
    </source>
</evidence>
<keyword evidence="7" id="KW-0812">Transmembrane</keyword>
<evidence type="ECO:0000256" key="7">
    <source>
        <dbReference type="SAM" id="Phobius"/>
    </source>
</evidence>
<dbReference type="RefSeq" id="WP_378165675.1">
    <property type="nucleotide sequence ID" value="NZ_JBHSBU010000001.1"/>
</dbReference>
<evidence type="ECO:0000313" key="8">
    <source>
        <dbReference type="EMBL" id="MFC4160633.1"/>
    </source>
</evidence>
<dbReference type="InterPro" id="IPR004960">
    <property type="entry name" value="LipA_acyltrans"/>
</dbReference>
<comment type="caution">
    <text evidence="8">The sequence shown here is derived from an EMBL/GenBank/DDBJ whole genome shotgun (WGS) entry which is preliminary data.</text>
</comment>
<evidence type="ECO:0000256" key="5">
    <source>
        <dbReference type="ARBA" id="ARBA00023136"/>
    </source>
</evidence>
<evidence type="ECO:0000256" key="6">
    <source>
        <dbReference type="ARBA" id="ARBA00023315"/>
    </source>
</evidence>
<dbReference type="PIRSF" id="PIRSF026649">
    <property type="entry name" value="MsbB"/>
    <property type="match status" value="1"/>
</dbReference>
<evidence type="ECO:0000256" key="4">
    <source>
        <dbReference type="ARBA" id="ARBA00022679"/>
    </source>
</evidence>
<keyword evidence="6 8" id="KW-0012">Acyltransferase</keyword>
<sequence length="318" mass="35432">MIPLGFWNGPPTVFVAASRYNAAFDRWAYRMLTVCLKFLAWWPLWLLQGLGVLAGWMAYLADGSYRRRLGDNVRQSGLAAQGVCYNRLLHRAIREHGKGAFELLAAWGRPSSAVAALVRRCQGWELVDAALAAQRPLIFVTPHLGAFDVAGRYISTRLPYPLTAMYRPPKLRWLEPLMNAGRVRDKGRTAPATAAGVRQLLKALKSGEATVILPDQAPGAGEGVWADFFGRPAYTMTLLPRLATAADAVVLFFFAERLSWGRGYVVHILPMQGEFRGEREADALTLNRNIENLIRMAPTQYLWSYNRYKRPAGAPEAA</sequence>
<comment type="subcellular location">
    <subcellularLocation>
        <location evidence="1">Cell inner membrane</location>
    </subcellularLocation>
</comment>
<protein>
    <submittedName>
        <fullName evidence="8">Lysophospholipid acyltransferase family protein</fullName>
    </submittedName>
</protein>
<dbReference type="Proteomes" id="UP001595791">
    <property type="component" value="Unassembled WGS sequence"/>
</dbReference>
<keyword evidence="3" id="KW-0997">Cell inner membrane</keyword>
<dbReference type="EMBL" id="JBHSBU010000001">
    <property type="protein sequence ID" value="MFC4160633.1"/>
    <property type="molecule type" value="Genomic_DNA"/>
</dbReference>
<dbReference type="NCBIfam" id="NF006487">
    <property type="entry name" value="PRK08905.1"/>
    <property type="match status" value="1"/>
</dbReference>
<name>A0ABV8MR04_9NEIS</name>
<keyword evidence="4" id="KW-0808">Transferase</keyword>
<dbReference type="Pfam" id="PF03279">
    <property type="entry name" value="Lip_A_acyltrans"/>
    <property type="match status" value="1"/>
</dbReference>
<gene>
    <name evidence="8" type="ORF">ACFOW7_14935</name>
</gene>
<dbReference type="CDD" id="cd07984">
    <property type="entry name" value="LPLAT_LABLAT-like"/>
    <property type="match status" value="1"/>
</dbReference>
<proteinExistence type="predicted"/>
<keyword evidence="7" id="KW-1133">Transmembrane helix</keyword>
<keyword evidence="5 7" id="KW-0472">Membrane</keyword>
<organism evidence="8 9">
    <name type="scientific">Chitinimonas lacunae</name>
    <dbReference type="NCBI Taxonomy" id="1963018"/>
    <lineage>
        <taxon>Bacteria</taxon>
        <taxon>Pseudomonadati</taxon>
        <taxon>Pseudomonadota</taxon>
        <taxon>Betaproteobacteria</taxon>
        <taxon>Neisseriales</taxon>
        <taxon>Chitinibacteraceae</taxon>
        <taxon>Chitinimonas</taxon>
    </lineage>
</organism>
<dbReference type="PANTHER" id="PTHR30606">
    <property type="entry name" value="LIPID A BIOSYNTHESIS LAUROYL ACYLTRANSFERASE"/>
    <property type="match status" value="1"/>
</dbReference>
<accession>A0ABV8MR04</accession>
<evidence type="ECO:0000256" key="2">
    <source>
        <dbReference type="ARBA" id="ARBA00022475"/>
    </source>
</evidence>
<feature type="transmembrane region" description="Helical" evidence="7">
    <location>
        <begin position="39"/>
        <end position="61"/>
    </location>
</feature>
<keyword evidence="9" id="KW-1185">Reference proteome</keyword>